<dbReference type="AlphaFoldDB" id="A0A2H0V8A6"/>
<name>A0A2H0V8A6_9BACT</name>
<dbReference type="EMBL" id="PFAL01000028">
    <property type="protein sequence ID" value="PIR95344.1"/>
    <property type="molecule type" value="Genomic_DNA"/>
</dbReference>
<reference evidence="2" key="1">
    <citation type="submission" date="2017-09" db="EMBL/GenBank/DDBJ databases">
        <title>Depth-based differentiation of microbial function through sediment-hosted aquifers and enrichment of novel symbionts in the deep terrestrial subsurface.</title>
        <authorList>
            <person name="Probst A.J."/>
            <person name="Ladd B."/>
            <person name="Jarett J.K."/>
            <person name="Geller-Mcgrath D.E."/>
            <person name="Sieber C.M.K."/>
            <person name="Emerson J.B."/>
            <person name="Anantharaman K."/>
            <person name="Thomas B.C."/>
            <person name="Malmstrom R."/>
            <person name="Stieglmeier M."/>
            <person name="Klingl A."/>
            <person name="Woyke T."/>
            <person name="Ryan C.M."/>
            <person name="Banfield J.F."/>
        </authorList>
    </citation>
    <scope>NUCLEOTIDE SEQUENCE [LARGE SCALE GENOMIC DNA]</scope>
</reference>
<sequence>MQKVKEVARDLNKIPAFSAVVPSVFKVADKFTEDNPEVKIVKLSKDFIRLFGDKVETSAVNSFTIYGHLLALPIKDIAVFNRLSKIEKAISPLGAVYNLLEQQPCCEEGDLVNGEEANVFYARDIFGKIQAITLHGTNDGWKVLVFSTDDFKPWEIGCKIHLLEPLVSLVSSQAVSRKSSRRLGHVPISAINYA</sequence>
<evidence type="ECO:0000313" key="1">
    <source>
        <dbReference type="EMBL" id="PIR95344.1"/>
    </source>
</evidence>
<gene>
    <name evidence="1" type="ORF">COT93_02935</name>
</gene>
<accession>A0A2H0V8A6</accession>
<proteinExistence type="predicted"/>
<evidence type="ECO:0000313" key="2">
    <source>
        <dbReference type="Proteomes" id="UP000229972"/>
    </source>
</evidence>
<organism evidence="1 2">
    <name type="scientific">Candidatus Falkowbacteria bacterium CG10_big_fil_rev_8_21_14_0_10_37_18</name>
    <dbReference type="NCBI Taxonomy" id="1974562"/>
    <lineage>
        <taxon>Bacteria</taxon>
        <taxon>Candidatus Falkowiibacteriota</taxon>
    </lineage>
</organism>
<protein>
    <submittedName>
        <fullName evidence="1">Uncharacterized protein</fullName>
    </submittedName>
</protein>
<comment type="caution">
    <text evidence="1">The sequence shown here is derived from an EMBL/GenBank/DDBJ whole genome shotgun (WGS) entry which is preliminary data.</text>
</comment>
<dbReference type="Proteomes" id="UP000229972">
    <property type="component" value="Unassembled WGS sequence"/>
</dbReference>